<name>A0A3P8V270_CYNSE</name>
<reference evidence="3" key="2">
    <citation type="submission" date="2025-08" db="UniProtKB">
        <authorList>
            <consortium name="Ensembl"/>
        </authorList>
    </citation>
    <scope>IDENTIFICATION</scope>
</reference>
<evidence type="ECO:0000256" key="1">
    <source>
        <dbReference type="SAM" id="MobiDB-lite"/>
    </source>
</evidence>
<dbReference type="Proteomes" id="UP000265120">
    <property type="component" value="Chromosome 8"/>
</dbReference>
<dbReference type="SUPFAM" id="SSF81383">
    <property type="entry name" value="F-box domain"/>
    <property type="match status" value="1"/>
</dbReference>
<dbReference type="AlphaFoldDB" id="A0A3P8V270"/>
<evidence type="ECO:0000313" key="4">
    <source>
        <dbReference type="Proteomes" id="UP000265120"/>
    </source>
</evidence>
<dbReference type="GeneTree" id="ENSGT00390000017498"/>
<evidence type="ECO:0000313" key="3">
    <source>
        <dbReference type="Ensembl" id="ENSCSEP00000006570.1"/>
    </source>
</evidence>
<proteinExistence type="predicted"/>
<dbReference type="GO" id="GO:0019005">
    <property type="term" value="C:SCF ubiquitin ligase complex"/>
    <property type="evidence" value="ECO:0007669"/>
    <property type="project" value="TreeGrafter"/>
</dbReference>
<dbReference type="PANTHER" id="PTHR46731">
    <property type="entry name" value="F-BOX ONLY PROTEIN 15"/>
    <property type="match status" value="1"/>
</dbReference>
<feature type="region of interest" description="Disordered" evidence="1">
    <location>
        <begin position="1"/>
        <end position="22"/>
    </location>
</feature>
<feature type="domain" description="F-box" evidence="2">
    <location>
        <begin position="29"/>
        <end position="76"/>
    </location>
</feature>
<sequence>QSEGRDREEAVREREQHMTRSSSTGEMSAILIQNFLEKILMKILSYLDAPSLFCISHVNRLFHQLANDEFSVIQVILPKNSYIVGNWTETVAGQEINKWRKELKNISPYTGLPRQTEFVLRYVLISLSWGLAPQNTGKELHITSKSPPAGLLNCFPSYPRPQWQSLIFELDTKTCDPQVIGKDKLMKLLHLSPGVIIGIWRCCISFIMISLHLHRLVEKSLLGSPACPYSEVLKQPCFSSDPELGLHGYTLHFVLHNTNTEIMAGSSRHLLCRTVTVFRSNPERTPGVNSDRRDKPNCCVMTMTLMDEFQKPFWCVSSPVSIRMVEEQQSSHYSGEHFMMDYSDSDGKVKMELEWLKEEKQFFLIGLTIHISLLKIKQHFGRSY</sequence>
<dbReference type="PANTHER" id="PTHR46731:SF1">
    <property type="entry name" value="F-BOX ONLY PROTEIN 15"/>
    <property type="match status" value="1"/>
</dbReference>
<dbReference type="Pfam" id="PF12937">
    <property type="entry name" value="F-box-like"/>
    <property type="match status" value="1"/>
</dbReference>
<dbReference type="InterPro" id="IPR001810">
    <property type="entry name" value="F-box_dom"/>
</dbReference>
<protein>
    <submittedName>
        <fullName evidence="3">F-box only protein 15-like</fullName>
    </submittedName>
</protein>
<dbReference type="InterPro" id="IPR036047">
    <property type="entry name" value="F-box-like_dom_sf"/>
</dbReference>
<accession>A0A3P8V270</accession>
<keyword evidence="4" id="KW-1185">Reference proteome</keyword>
<organism evidence="3 4">
    <name type="scientific">Cynoglossus semilaevis</name>
    <name type="common">Tongue sole</name>
    <dbReference type="NCBI Taxonomy" id="244447"/>
    <lineage>
        <taxon>Eukaryota</taxon>
        <taxon>Metazoa</taxon>
        <taxon>Chordata</taxon>
        <taxon>Craniata</taxon>
        <taxon>Vertebrata</taxon>
        <taxon>Euteleostomi</taxon>
        <taxon>Actinopterygii</taxon>
        <taxon>Neopterygii</taxon>
        <taxon>Teleostei</taxon>
        <taxon>Neoteleostei</taxon>
        <taxon>Acanthomorphata</taxon>
        <taxon>Carangaria</taxon>
        <taxon>Pleuronectiformes</taxon>
        <taxon>Pleuronectoidei</taxon>
        <taxon>Cynoglossidae</taxon>
        <taxon>Cynoglossinae</taxon>
        <taxon>Cynoglossus</taxon>
    </lineage>
</organism>
<evidence type="ECO:0000259" key="2">
    <source>
        <dbReference type="PROSITE" id="PS50181"/>
    </source>
</evidence>
<dbReference type="Gene3D" id="1.20.1280.50">
    <property type="match status" value="1"/>
</dbReference>
<feature type="compositionally biased region" description="Basic and acidic residues" evidence="1">
    <location>
        <begin position="1"/>
        <end position="18"/>
    </location>
</feature>
<reference evidence="3 4" key="1">
    <citation type="journal article" date="2014" name="Nat. Genet.">
        <title>Whole-genome sequence of a flatfish provides insights into ZW sex chromosome evolution and adaptation to a benthic lifestyle.</title>
        <authorList>
            <person name="Chen S."/>
            <person name="Zhang G."/>
            <person name="Shao C."/>
            <person name="Huang Q."/>
            <person name="Liu G."/>
            <person name="Zhang P."/>
            <person name="Song W."/>
            <person name="An N."/>
            <person name="Chalopin D."/>
            <person name="Volff J.N."/>
            <person name="Hong Y."/>
            <person name="Li Q."/>
            <person name="Sha Z."/>
            <person name="Zhou H."/>
            <person name="Xie M."/>
            <person name="Yu Q."/>
            <person name="Liu Y."/>
            <person name="Xiang H."/>
            <person name="Wang N."/>
            <person name="Wu K."/>
            <person name="Yang C."/>
            <person name="Zhou Q."/>
            <person name="Liao X."/>
            <person name="Yang L."/>
            <person name="Hu Q."/>
            <person name="Zhang J."/>
            <person name="Meng L."/>
            <person name="Jin L."/>
            <person name="Tian Y."/>
            <person name="Lian J."/>
            <person name="Yang J."/>
            <person name="Miao G."/>
            <person name="Liu S."/>
            <person name="Liang Z."/>
            <person name="Yan F."/>
            <person name="Li Y."/>
            <person name="Sun B."/>
            <person name="Zhang H."/>
            <person name="Zhang J."/>
            <person name="Zhu Y."/>
            <person name="Du M."/>
            <person name="Zhao Y."/>
            <person name="Schartl M."/>
            <person name="Tang Q."/>
            <person name="Wang J."/>
        </authorList>
    </citation>
    <scope>NUCLEOTIDE SEQUENCE</scope>
</reference>
<dbReference type="Ensembl" id="ENSCSET00000006643.1">
    <property type="protein sequence ID" value="ENSCSEP00000006570.1"/>
    <property type="gene ID" value="ENSCSEG00000004244.1"/>
</dbReference>
<dbReference type="PROSITE" id="PS50181">
    <property type="entry name" value="FBOX"/>
    <property type="match status" value="1"/>
</dbReference>
<reference evidence="3" key="3">
    <citation type="submission" date="2025-09" db="UniProtKB">
        <authorList>
            <consortium name="Ensembl"/>
        </authorList>
    </citation>
    <scope>IDENTIFICATION</scope>
</reference>